<evidence type="ECO:0000313" key="4">
    <source>
        <dbReference type="EMBL" id="VDN60301.1"/>
    </source>
</evidence>
<accession>A0A0N4UKA3</accession>
<dbReference type="InterPro" id="IPR002110">
    <property type="entry name" value="Ankyrin_rpt"/>
</dbReference>
<proteinExistence type="predicted"/>
<dbReference type="STRING" id="318479.A0A0N4UKA3"/>
<feature type="repeat" description="ANK" evidence="3">
    <location>
        <begin position="9"/>
        <end position="41"/>
    </location>
</feature>
<dbReference type="EMBL" id="UYYG01001209">
    <property type="protein sequence ID" value="VDN60301.1"/>
    <property type="molecule type" value="Genomic_DNA"/>
</dbReference>
<dbReference type="Proteomes" id="UP000038040">
    <property type="component" value="Unplaced"/>
</dbReference>
<protein>
    <submittedName>
        <fullName evidence="7">ANK_REP_REGION domain-containing protein</fullName>
    </submittedName>
</protein>
<organism evidence="5 7">
    <name type="scientific">Dracunculus medinensis</name>
    <name type="common">Guinea worm</name>
    <dbReference type="NCBI Taxonomy" id="318479"/>
    <lineage>
        <taxon>Eukaryota</taxon>
        <taxon>Metazoa</taxon>
        <taxon>Ecdysozoa</taxon>
        <taxon>Nematoda</taxon>
        <taxon>Chromadorea</taxon>
        <taxon>Rhabditida</taxon>
        <taxon>Spirurina</taxon>
        <taxon>Dracunculoidea</taxon>
        <taxon>Dracunculidae</taxon>
        <taxon>Dracunculus</taxon>
    </lineage>
</organism>
<reference evidence="4 6" key="2">
    <citation type="submission" date="2018-11" db="EMBL/GenBank/DDBJ databases">
        <authorList>
            <consortium name="Pathogen Informatics"/>
        </authorList>
    </citation>
    <scope>NUCLEOTIDE SEQUENCE [LARGE SCALE GENOMIC DNA]</scope>
</reference>
<reference evidence="7" key="1">
    <citation type="submission" date="2017-02" db="UniProtKB">
        <authorList>
            <consortium name="WormBaseParasite"/>
        </authorList>
    </citation>
    <scope>IDENTIFICATION</scope>
</reference>
<gene>
    <name evidence="4" type="ORF">DME_LOCUS10274</name>
</gene>
<evidence type="ECO:0000256" key="3">
    <source>
        <dbReference type="PROSITE-ProRule" id="PRU00023"/>
    </source>
</evidence>
<dbReference type="OrthoDB" id="19174at2759"/>
<dbReference type="PANTHER" id="PTHR24171">
    <property type="entry name" value="ANKYRIN REPEAT DOMAIN-CONTAINING PROTEIN 39-RELATED"/>
    <property type="match status" value="1"/>
</dbReference>
<keyword evidence="1" id="KW-0677">Repeat</keyword>
<dbReference type="AlphaFoldDB" id="A0A0N4UKA3"/>
<feature type="repeat" description="ANK" evidence="3">
    <location>
        <begin position="42"/>
        <end position="74"/>
    </location>
</feature>
<evidence type="ECO:0000313" key="7">
    <source>
        <dbReference type="WBParaSite" id="DME_0000813801-mRNA-1"/>
    </source>
</evidence>
<dbReference type="SMART" id="SM00248">
    <property type="entry name" value="ANK"/>
    <property type="match status" value="3"/>
</dbReference>
<dbReference type="WBParaSite" id="DME_0000813801-mRNA-1">
    <property type="protein sequence ID" value="DME_0000813801-mRNA-1"/>
    <property type="gene ID" value="DME_0000813801"/>
</dbReference>
<sequence>MDKLILDIHQHTPLHRAATLGLVEFMEILLAANADINSKTPLGWTPLHFAAFRGHYKCVRLLLSKNADVNCRTNANETPLHLAVSNPNVSKKSCCTIQLLLIQPKLCDIFYYSSSSSIIYKDPQDFQRILQILRRKIIFIIPFWNFYQYILQLNMHK</sequence>
<keyword evidence="6" id="KW-1185">Reference proteome</keyword>
<dbReference type="InterPro" id="IPR036770">
    <property type="entry name" value="Ankyrin_rpt-contain_sf"/>
</dbReference>
<evidence type="ECO:0000256" key="1">
    <source>
        <dbReference type="ARBA" id="ARBA00022737"/>
    </source>
</evidence>
<dbReference type="Gene3D" id="1.25.40.20">
    <property type="entry name" value="Ankyrin repeat-containing domain"/>
    <property type="match status" value="2"/>
</dbReference>
<name>A0A0N4UKA3_DRAME</name>
<dbReference type="Pfam" id="PF12796">
    <property type="entry name" value="Ank_2"/>
    <property type="match status" value="1"/>
</dbReference>
<evidence type="ECO:0000313" key="5">
    <source>
        <dbReference type="Proteomes" id="UP000038040"/>
    </source>
</evidence>
<dbReference type="PROSITE" id="PS50297">
    <property type="entry name" value="ANK_REP_REGION"/>
    <property type="match status" value="2"/>
</dbReference>
<dbReference type="Proteomes" id="UP000274756">
    <property type="component" value="Unassembled WGS sequence"/>
</dbReference>
<evidence type="ECO:0000256" key="2">
    <source>
        <dbReference type="ARBA" id="ARBA00023043"/>
    </source>
</evidence>
<dbReference type="SUPFAM" id="SSF48403">
    <property type="entry name" value="Ankyrin repeat"/>
    <property type="match status" value="1"/>
</dbReference>
<dbReference type="PROSITE" id="PS50088">
    <property type="entry name" value="ANK_REPEAT"/>
    <property type="match status" value="2"/>
</dbReference>
<keyword evidence="2 3" id="KW-0040">ANK repeat</keyword>
<evidence type="ECO:0000313" key="6">
    <source>
        <dbReference type="Proteomes" id="UP000274756"/>
    </source>
</evidence>